<comment type="caution">
    <text evidence="2">The sequence shown here is derived from an EMBL/GenBank/DDBJ whole genome shotgun (WGS) entry which is preliminary data.</text>
</comment>
<evidence type="ECO:0000313" key="3">
    <source>
        <dbReference type="Proteomes" id="UP000298210"/>
    </source>
</evidence>
<dbReference type="Proteomes" id="UP000298210">
    <property type="component" value="Unassembled WGS sequence"/>
</dbReference>
<dbReference type="Pfam" id="PF07883">
    <property type="entry name" value="Cupin_2"/>
    <property type="match status" value="1"/>
</dbReference>
<dbReference type="InterPro" id="IPR014710">
    <property type="entry name" value="RmlC-like_jellyroll"/>
</dbReference>
<proteinExistence type="predicted"/>
<dbReference type="SUPFAM" id="SSF51182">
    <property type="entry name" value="RmlC-like cupins"/>
    <property type="match status" value="1"/>
</dbReference>
<dbReference type="PANTHER" id="PTHR36114:SF1">
    <property type="entry name" value="16.7 KDA PROTEIN IN WHIE LOCUS"/>
    <property type="match status" value="1"/>
</dbReference>
<dbReference type="InterPro" id="IPR013096">
    <property type="entry name" value="Cupin_2"/>
</dbReference>
<organism evidence="2 3">
    <name type="scientific">Shouchella lehensis</name>
    <dbReference type="NCBI Taxonomy" id="300825"/>
    <lineage>
        <taxon>Bacteria</taxon>
        <taxon>Bacillati</taxon>
        <taxon>Bacillota</taxon>
        <taxon>Bacilli</taxon>
        <taxon>Bacillales</taxon>
        <taxon>Bacillaceae</taxon>
        <taxon>Shouchella</taxon>
    </lineage>
</organism>
<accession>A0A4Y7WKH6</accession>
<dbReference type="CDD" id="cd02226">
    <property type="entry name" value="cupin_YdbB-like"/>
    <property type="match status" value="1"/>
</dbReference>
<dbReference type="InterPro" id="IPR052044">
    <property type="entry name" value="PKS_Associated_Protein"/>
</dbReference>
<protein>
    <submittedName>
        <fullName evidence="2">Cupin domain-containing protein</fullName>
    </submittedName>
</protein>
<gene>
    <name evidence="2" type="ORF">E2L03_06695</name>
</gene>
<evidence type="ECO:0000259" key="1">
    <source>
        <dbReference type="Pfam" id="PF07883"/>
    </source>
</evidence>
<dbReference type="Gene3D" id="2.60.120.10">
    <property type="entry name" value="Jelly Rolls"/>
    <property type="match status" value="1"/>
</dbReference>
<sequence length="113" mass="13192">MKSEIINIKNLTDKIEKRYENFILSKVNDHCVRVAVFEGTYEWHFHPDSEESFLVLEGELIIEVEDLSKPIVLQPNDFYTVPAGVTHRTLSKCRTVNLCFEKTETITTFIKEK</sequence>
<dbReference type="RefSeq" id="WP_124741095.1">
    <property type="nucleotide sequence ID" value="NZ_LDIM01000006.1"/>
</dbReference>
<name>A0A4Y7WKH6_9BACI</name>
<dbReference type="InterPro" id="IPR011051">
    <property type="entry name" value="RmlC_Cupin_sf"/>
</dbReference>
<dbReference type="PANTHER" id="PTHR36114">
    <property type="entry name" value="16.7 KDA PROTEIN IN WHIE LOCUS"/>
    <property type="match status" value="1"/>
</dbReference>
<reference evidence="2 3" key="1">
    <citation type="submission" date="2019-03" db="EMBL/GenBank/DDBJ databases">
        <authorList>
            <person name="Liu G."/>
        </authorList>
    </citation>
    <scope>NUCLEOTIDE SEQUENCE [LARGE SCALE GENOMIC DNA]</scope>
    <source>
        <strain evidence="2 3">DSM 19099</strain>
    </source>
</reference>
<dbReference type="EMBL" id="SNUX01000002">
    <property type="protein sequence ID" value="TES49166.1"/>
    <property type="molecule type" value="Genomic_DNA"/>
</dbReference>
<dbReference type="AlphaFoldDB" id="A0A4Y7WKH6"/>
<evidence type="ECO:0000313" key="2">
    <source>
        <dbReference type="EMBL" id="TES49166.1"/>
    </source>
</evidence>
<feature type="domain" description="Cupin type-2" evidence="1">
    <location>
        <begin position="40"/>
        <end position="89"/>
    </location>
</feature>